<accession>A0A8S9G885</accession>
<dbReference type="EMBL" id="QGKY02000246">
    <property type="protein sequence ID" value="KAF2583689.1"/>
    <property type="molecule type" value="Genomic_DNA"/>
</dbReference>
<feature type="region of interest" description="Disordered" evidence="1">
    <location>
        <begin position="81"/>
        <end position="108"/>
    </location>
</feature>
<dbReference type="Proteomes" id="UP000712281">
    <property type="component" value="Unassembled WGS sequence"/>
</dbReference>
<comment type="caution">
    <text evidence="2">The sequence shown here is derived from an EMBL/GenBank/DDBJ whole genome shotgun (WGS) entry which is preliminary data.</text>
</comment>
<evidence type="ECO:0000313" key="3">
    <source>
        <dbReference type="EMBL" id="KAF2583689.1"/>
    </source>
</evidence>
<reference evidence="2" key="1">
    <citation type="submission" date="2019-12" db="EMBL/GenBank/DDBJ databases">
        <title>Genome sequencing and annotation of Brassica cretica.</title>
        <authorList>
            <person name="Studholme D.J."/>
            <person name="Sarris P.F."/>
        </authorList>
    </citation>
    <scope>NUCLEOTIDE SEQUENCE</scope>
    <source>
        <strain evidence="2">PFS-001/15</strain>
        <strain evidence="3">PFS-102/07</strain>
        <tissue evidence="2">Leaf</tissue>
    </source>
</reference>
<evidence type="ECO:0000256" key="1">
    <source>
        <dbReference type="SAM" id="MobiDB-lite"/>
    </source>
</evidence>
<proteinExistence type="predicted"/>
<feature type="compositionally biased region" description="Basic and acidic residues" evidence="1">
    <location>
        <begin position="7"/>
        <end position="20"/>
    </location>
</feature>
<evidence type="ECO:0000313" key="2">
    <source>
        <dbReference type="EMBL" id="KAF2540837.1"/>
    </source>
</evidence>
<name>A0A8S9G885_BRACR</name>
<dbReference type="AlphaFoldDB" id="A0A8S9G885"/>
<feature type="region of interest" description="Disordered" evidence="1">
    <location>
        <begin position="1"/>
        <end position="52"/>
    </location>
</feature>
<evidence type="ECO:0000313" key="4">
    <source>
        <dbReference type="Proteomes" id="UP000712281"/>
    </source>
</evidence>
<sequence length="131" mass="15485">MQVKKYKALDRRDQSSKRLTPDTYTKGNMGRRETIRWRDNRNQPPRNQRISLRPEIIFKAHTSYTRTKTLSKPGVVSMVKGRATRDASSDESWNEMRKQRGKGKQNKISKLWSCPRAMKESIEIRFPKTRC</sequence>
<dbReference type="EMBL" id="QGKW02002005">
    <property type="protein sequence ID" value="KAF2540837.1"/>
    <property type="molecule type" value="Genomic_DNA"/>
</dbReference>
<gene>
    <name evidence="2" type="ORF">F2Q68_00031759</name>
    <name evidence="3" type="ORF">F2Q70_00036555</name>
</gene>
<protein>
    <submittedName>
        <fullName evidence="2">Uncharacterized protein</fullName>
    </submittedName>
</protein>
<feature type="compositionally biased region" description="Basic and acidic residues" evidence="1">
    <location>
        <begin position="83"/>
        <end position="98"/>
    </location>
</feature>
<feature type="compositionally biased region" description="Basic and acidic residues" evidence="1">
    <location>
        <begin position="30"/>
        <end position="41"/>
    </location>
</feature>
<organism evidence="2 4">
    <name type="scientific">Brassica cretica</name>
    <name type="common">Mustard</name>
    <dbReference type="NCBI Taxonomy" id="69181"/>
    <lineage>
        <taxon>Eukaryota</taxon>
        <taxon>Viridiplantae</taxon>
        <taxon>Streptophyta</taxon>
        <taxon>Embryophyta</taxon>
        <taxon>Tracheophyta</taxon>
        <taxon>Spermatophyta</taxon>
        <taxon>Magnoliopsida</taxon>
        <taxon>eudicotyledons</taxon>
        <taxon>Gunneridae</taxon>
        <taxon>Pentapetalae</taxon>
        <taxon>rosids</taxon>
        <taxon>malvids</taxon>
        <taxon>Brassicales</taxon>
        <taxon>Brassicaceae</taxon>
        <taxon>Brassiceae</taxon>
        <taxon>Brassica</taxon>
    </lineage>
</organism>